<comment type="cofactor">
    <cofactor evidence="1 10 12">
        <name>pyridoxal 5'-phosphate</name>
        <dbReference type="ChEBI" id="CHEBI:597326"/>
    </cofactor>
</comment>
<evidence type="ECO:0000313" key="14">
    <source>
        <dbReference type="EMBL" id="MBI3128896.1"/>
    </source>
</evidence>
<feature type="domain" description="Tryptophan synthase beta chain-like PALP" evidence="13">
    <location>
        <begin position="20"/>
        <end position="306"/>
    </location>
</feature>
<dbReference type="FunFam" id="3.40.50.1100:FF:000003">
    <property type="entry name" value="Cystathionine beta-synthase"/>
    <property type="match status" value="1"/>
</dbReference>
<comment type="pathway">
    <text evidence="2">Amino-acid biosynthesis; L-cysteine biosynthesis; L-cysteine from L-serine: step 2/2.</text>
</comment>
<reference evidence="14" key="1">
    <citation type="submission" date="2020-07" db="EMBL/GenBank/DDBJ databases">
        <title>Huge and variable diversity of episymbiotic CPR bacteria and DPANN archaea in groundwater ecosystems.</title>
        <authorList>
            <person name="He C.Y."/>
            <person name="Keren R."/>
            <person name="Whittaker M."/>
            <person name="Farag I.F."/>
            <person name="Doudna J."/>
            <person name="Cate J.H.D."/>
            <person name="Banfield J.F."/>
        </authorList>
    </citation>
    <scope>NUCLEOTIDE SEQUENCE</scope>
    <source>
        <strain evidence="14">NC_groundwater_763_Ag_S-0.2um_68_21</strain>
    </source>
</reference>
<dbReference type="PANTHER" id="PTHR10314">
    <property type="entry name" value="CYSTATHIONINE BETA-SYNTHASE"/>
    <property type="match status" value="1"/>
</dbReference>
<comment type="similarity">
    <text evidence="3 12">Belongs to the cysteine synthase/cystathionine beta-synthase family.</text>
</comment>
<dbReference type="CDD" id="cd01561">
    <property type="entry name" value="CBS_like"/>
    <property type="match status" value="1"/>
</dbReference>
<dbReference type="InterPro" id="IPR050214">
    <property type="entry name" value="Cys_Synth/Cystath_Beta-Synth"/>
</dbReference>
<dbReference type="PROSITE" id="PS00901">
    <property type="entry name" value="CYS_SYNTHASE"/>
    <property type="match status" value="1"/>
</dbReference>
<keyword evidence="7 10" id="KW-0663">Pyridoxal phosphate</keyword>
<organism evidence="14 15">
    <name type="scientific">Tectimicrobiota bacterium</name>
    <dbReference type="NCBI Taxonomy" id="2528274"/>
    <lineage>
        <taxon>Bacteria</taxon>
        <taxon>Pseudomonadati</taxon>
        <taxon>Nitrospinota/Tectimicrobiota group</taxon>
        <taxon>Candidatus Tectimicrobiota</taxon>
    </lineage>
</organism>
<keyword evidence="5 12" id="KW-0028">Amino-acid biosynthesis</keyword>
<keyword evidence="8 12" id="KW-0198">Cysteine biosynthesis</keyword>
<evidence type="ECO:0000256" key="1">
    <source>
        <dbReference type="ARBA" id="ARBA00001933"/>
    </source>
</evidence>
<dbReference type="InterPro" id="IPR001216">
    <property type="entry name" value="P-phosphate_BS"/>
</dbReference>
<dbReference type="NCBIfam" id="TIGR01136">
    <property type="entry name" value="cysKM"/>
    <property type="match status" value="1"/>
</dbReference>
<keyword evidence="6 12" id="KW-0808">Transferase</keyword>
<evidence type="ECO:0000256" key="8">
    <source>
        <dbReference type="ARBA" id="ARBA00023192"/>
    </source>
</evidence>
<dbReference type="Proteomes" id="UP000782312">
    <property type="component" value="Unassembled WGS sequence"/>
</dbReference>
<feature type="binding site" evidence="10">
    <location>
        <position position="279"/>
    </location>
    <ligand>
        <name>pyridoxal 5'-phosphate</name>
        <dbReference type="ChEBI" id="CHEBI:597326"/>
    </ligand>
</feature>
<dbReference type="SUPFAM" id="SSF53686">
    <property type="entry name" value="Tryptophan synthase beta subunit-like PLP-dependent enzymes"/>
    <property type="match status" value="1"/>
</dbReference>
<dbReference type="EC" id="2.5.1.47" evidence="4 12"/>
<dbReference type="InterPro" id="IPR005856">
    <property type="entry name" value="Cys_synth"/>
</dbReference>
<dbReference type="FunFam" id="3.40.50.1100:FF:000118">
    <property type="entry name" value="Related to CYS4-cystathionine beta-synthase"/>
    <property type="match status" value="1"/>
</dbReference>
<dbReference type="EMBL" id="JACPUR010000035">
    <property type="protein sequence ID" value="MBI3128896.1"/>
    <property type="molecule type" value="Genomic_DNA"/>
</dbReference>
<evidence type="ECO:0000256" key="10">
    <source>
        <dbReference type="PIRSR" id="PIRSR605856-50"/>
    </source>
</evidence>
<evidence type="ECO:0000256" key="5">
    <source>
        <dbReference type="ARBA" id="ARBA00022605"/>
    </source>
</evidence>
<comment type="caution">
    <text evidence="14">The sequence shown here is derived from an EMBL/GenBank/DDBJ whole genome shotgun (WGS) entry which is preliminary data.</text>
</comment>
<comment type="catalytic activity">
    <reaction evidence="9 12">
        <text>O-acetyl-L-serine + hydrogen sulfide = L-cysteine + acetate</text>
        <dbReference type="Rhea" id="RHEA:14829"/>
        <dbReference type="ChEBI" id="CHEBI:29919"/>
        <dbReference type="ChEBI" id="CHEBI:30089"/>
        <dbReference type="ChEBI" id="CHEBI:35235"/>
        <dbReference type="ChEBI" id="CHEBI:58340"/>
        <dbReference type="EC" id="2.5.1.47"/>
    </reaction>
</comment>
<dbReference type="InterPro" id="IPR036052">
    <property type="entry name" value="TrpB-like_PALP_sf"/>
</dbReference>
<name>A0A932I063_UNCTE</name>
<evidence type="ECO:0000256" key="2">
    <source>
        <dbReference type="ARBA" id="ARBA00004962"/>
    </source>
</evidence>
<gene>
    <name evidence="14" type="primary">cysK</name>
    <name evidence="14" type="ORF">HYZ11_14920</name>
</gene>
<protein>
    <recommendedName>
        <fullName evidence="4 12">Cysteine synthase</fullName>
        <ecNumber evidence="4 12">2.5.1.47</ecNumber>
    </recommendedName>
</protein>
<feature type="binding site" evidence="10">
    <location>
        <begin position="191"/>
        <end position="195"/>
    </location>
    <ligand>
        <name>pyridoxal 5'-phosphate</name>
        <dbReference type="ChEBI" id="CHEBI:597326"/>
    </ligand>
</feature>
<evidence type="ECO:0000256" key="11">
    <source>
        <dbReference type="PIRSR" id="PIRSR605856-51"/>
    </source>
</evidence>
<dbReference type="GO" id="GO:0006535">
    <property type="term" value="P:cysteine biosynthetic process from serine"/>
    <property type="evidence" value="ECO:0007669"/>
    <property type="project" value="UniProtKB-UniRule"/>
</dbReference>
<accession>A0A932I063</accession>
<proteinExistence type="inferred from homology"/>
<dbReference type="Pfam" id="PF00291">
    <property type="entry name" value="PALP"/>
    <property type="match status" value="1"/>
</dbReference>
<evidence type="ECO:0000256" key="12">
    <source>
        <dbReference type="RuleBase" id="RU003985"/>
    </source>
</evidence>
<sequence length="319" mass="33659">MALGTRGRPSQILRAHSDILGQVGGTPLVRLRRLPDPKGARVYAKLEQFNPGGSVKDRIALSMILDAERRGLLKPGGTILEPTSGNTGIGLAMVGAVRGYRVIIVLSESMSHERHSLLTGYGAQVVFSPGEGGMMGSVTKAEELLAGNPDYFMPQQFNNPANPEIHRRTTAREILRDMGAQRVDALVAGVGTGGTITGVGEVLKAKRPATRVVAVEPAGCAILSGGKPGPHQIQGIGAGFVPRVLNREVIDQVEVVTDQEAYDHSKELGRGEGIAAGISAGAAVCAALRVARGMSPEENVVVVLPDGAERYFSLEPYFR</sequence>
<dbReference type="InterPro" id="IPR005859">
    <property type="entry name" value="CysK"/>
</dbReference>
<evidence type="ECO:0000313" key="15">
    <source>
        <dbReference type="Proteomes" id="UP000782312"/>
    </source>
</evidence>
<feature type="modified residue" description="N6-(pyridoxal phosphate)lysine" evidence="11">
    <location>
        <position position="56"/>
    </location>
</feature>
<dbReference type="AlphaFoldDB" id="A0A932I063"/>
<dbReference type="InterPro" id="IPR001926">
    <property type="entry name" value="TrpB-like_PALP"/>
</dbReference>
<evidence type="ECO:0000256" key="4">
    <source>
        <dbReference type="ARBA" id="ARBA00012681"/>
    </source>
</evidence>
<dbReference type="GO" id="GO:0004124">
    <property type="term" value="F:cysteine synthase activity"/>
    <property type="evidence" value="ECO:0007669"/>
    <property type="project" value="UniProtKB-UniRule"/>
</dbReference>
<evidence type="ECO:0000256" key="3">
    <source>
        <dbReference type="ARBA" id="ARBA00007103"/>
    </source>
</evidence>
<evidence type="ECO:0000256" key="7">
    <source>
        <dbReference type="ARBA" id="ARBA00022898"/>
    </source>
</evidence>
<evidence type="ECO:0000256" key="6">
    <source>
        <dbReference type="ARBA" id="ARBA00022679"/>
    </source>
</evidence>
<feature type="binding site" evidence="10">
    <location>
        <position position="86"/>
    </location>
    <ligand>
        <name>pyridoxal 5'-phosphate</name>
        <dbReference type="ChEBI" id="CHEBI:597326"/>
    </ligand>
</feature>
<dbReference type="NCBIfam" id="TIGR01139">
    <property type="entry name" value="cysK"/>
    <property type="match status" value="1"/>
</dbReference>
<evidence type="ECO:0000256" key="9">
    <source>
        <dbReference type="ARBA" id="ARBA00047931"/>
    </source>
</evidence>
<dbReference type="Gene3D" id="3.40.50.1100">
    <property type="match status" value="2"/>
</dbReference>
<evidence type="ECO:0000259" key="13">
    <source>
        <dbReference type="Pfam" id="PF00291"/>
    </source>
</evidence>